<dbReference type="Gene3D" id="3.30.70.270">
    <property type="match status" value="1"/>
</dbReference>
<evidence type="ECO:0000313" key="3">
    <source>
        <dbReference type="Proteomes" id="UP001516061"/>
    </source>
</evidence>
<dbReference type="InterPro" id="IPR050706">
    <property type="entry name" value="Cyclic-di-GMP_PDE-like"/>
</dbReference>
<dbReference type="Pfam" id="PF00990">
    <property type="entry name" value="GGDEF"/>
    <property type="match status" value="1"/>
</dbReference>
<dbReference type="EMBL" id="JABSNM010000001">
    <property type="protein sequence ID" value="NRT54554.1"/>
    <property type="molecule type" value="Genomic_DNA"/>
</dbReference>
<dbReference type="SUPFAM" id="SSF141868">
    <property type="entry name" value="EAL domain-like"/>
    <property type="match status" value="1"/>
</dbReference>
<dbReference type="InterPro" id="IPR001633">
    <property type="entry name" value="EAL_dom"/>
</dbReference>
<organism evidence="2 3">
    <name type="scientific">Sphaerotilus uruguayifluvii</name>
    <dbReference type="NCBI Taxonomy" id="2735897"/>
    <lineage>
        <taxon>Bacteria</taxon>
        <taxon>Pseudomonadati</taxon>
        <taxon>Pseudomonadota</taxon>
        <taxon>Betaproteobacteria</taxon>
        <taxon>Burkholderiales</taxon>
        <taxon>Sphaerotilaceae</taxon>
        <taxon>Sphaerotilus</taxon>
    </lineage>
</organism>
<protein>
    <submittedName>
        <fullName evidence="2">EAL domain-containing protein (Putative c-di-GMP-specific phosphodiesterase class I)</fullName>
    </submittedName>
</protein>
<dbReference type="Gene3D" id="3.20.20.450">
    <property type="entry name" value="EAL domain"/>
    <property type="match status" value="1"/>
</dbReference>
<dbReference type="SMART" id="SM00052">
    <property type="entry name" value="EAL"/>
    <property type="match status" value="1"/>
</dbReference>
<dbReference type="SMART" id="SM00267">
    <property type="entry name" value="GGDEF"/>
    <property type="match status" value="1"/>
</dbReference>
<dbReference type="Proteomes" id="UP001516061">
    <property type="component" value="Unassembled WGS sequence"/>
</dbReference>
<accession>A0ABX2FXL4</accession>
<dbReference type="InterPro" id="IPR000160">
    <property type="entry name" value="GGDEF_dom"/>
</dbReference>
<reference evidence="2 3" key="1">
    <citation type="submission" date="2020-05" db="EMBL/GenBank/DDBJ databases">
        <title>Genomic Encyclopedia of Type Strains, Phase IV (KMG-V): Genome sequencing to study the core and pangenomes of soil and plant-associated prokaryotes.</title>
        <authorList>
            <person name="Whitman W."/>
        </authorList>
    </citation>
    <scope>NUCLEOTIDE SEQUENCE [LARGE SCALE GENOMIC DNA]</scope>
    <source>
        <strain evidence="2 3">C29</strain>
    </source>
</reference>
<proteinExistence type="predicted"/>
<evidence type="ECO:0000313" key="2">
    <source>
        <dbReference type="EMBL" id="NRT54554.1"/>
    </source>
</evidence>
<evidence type="ECO:0000259" key="1">
    <source>
        <dbReference type="PROSITE" id="PS50883"/>
    </source>
</evidence>
<dbReference type="PANTHER" id="PTHR33121">
    <property type="entry name" value="CYCLIC DI-GMP PHOSPHODIESTERASE PDEF"/>
    <property type="match status" value="1"/>
</dbReference>
<dbReference type="Pfam" id="PF00563">
    <property type="entry name" value="EAL"/>
    <property type="match status" value="1"/>
</dbReference>
<dbReference type="RefSeq" id="WP_173803502.1">
    <property type="nucleotide sequence ID" value="NZ_JABSNM010000001.1"/>
</dbReference>
<dbReference type="InterPro" id="IPR035919">
    <property type="entry name" value="EAL_sf"/>
</dbReference>
<gene>
    <name evidence="2" type="ORF">HNQ01_000261</name>
</gene>
<dbReference type="PANTHER" id="PTHR33121:SF70">
    <property type="entry name" value="SIGNALING PROTEIN YKOW"/>
    <property type="match status" value="1"/>
</dbReference>
<feature type="domain" description="EAL" evidence="1">
    <location>
        <begin position="167"/>
        <end position="419"/>
    </location>
</feature>
<dbReference type="InterPro" id="IPR029787">
    <property type="entry name" value="Nucleotide_cyclase"/>
</dbReference>
<dbReference type="SUPFAM" id="SSF55073">
    <property type="entry name" value="Nucleotide cyclase"/>
    <property type="match status" value="1"/>
</dbReference>
<dbReference type="InterPro" id="IPR043128">
    <property type="entry name" value="Rev_trsase/Diguanyl_cyclase"/>
</dbReference>
<sequence length="453" mass="47749">MDSPSPLPCADSRLHQALEASGGGTLVLVGLPRLDEIVTTLGAGLREAVLQAAAERLAQTAGGETGLSAATVLRRGDRLALVCAESGDEAAQRARAWVLALEAPLEVAGQRFSTGGCAGLARIDAGGAHEPQRLLRQADRACHEAMRRGRGSCLLHDDAMTQQALRRLRREDTLHRQPPPAAPELRFDLQADMCTGALTGAVVLPQWPGGGLGEHHDLLETAAEAGRLPEVGALLLQAVGRQIRLWRDQGLDVPGLSVELPAALWRDRALVSMTLDALVDQGLPGGVLTLQMDAAALDGEPGALRATLRSLRATGVRIGLVRFGGERALSLAALGRLPVDELTLDAGVLSRLGHRDGVRLAAALIGMGRALGQRIVAEGVRSEDQLDFLRSRHCDEFQGPLLSRPLDPSTMTQVLMHARIQHRLVMDSHVGEPSTRGTTATGGVRAALTAAAG</sequence>
<dbReference type="CDD" id="cd01948">
    <property type="entry name" value="EAL"/>
    <property type="match status" value="1"/>
</dbReference>
<comment type="caution">
    <text evidence="2">The sequence shown here is derived from an EMBL/GenBank/DDBJ whole genome shotgun (WGS) entry which is preliminary data.</text>
</comment>
<keyword evidence="3" id="KW-1185">Reference proteome</keyword>
<name>A0ABX2FXL4_9BURK</name>
<dbReference type="PROSITE" id="PS50883">
    <property type="entry name" value="EAL"/>
    <property type="match status" value="1"/>
</dbReference>